<dbReference type="STRING" id="1122170.GCA_000701265_00890"/>
<reference evidence="3 4" key="1">
    <citation type="submission" date="2018-06" db="EMBL/GenBank/DDBJ databases">
        <authorList>
            <consortium name="Pathogen Informatics"/>
            <person name="Doyle S."/>
        </authorList>
    </citation>
    <scope>NUCLEOTIDE SEQUENCE [LARGE SCALE GENOMIC DNA]</scope>
    <source>
        <strain evidence="3 4">NCTC11532</strain>
    </source>
</reference>
<feature type="transmembrane region" description="Helical" evidence="2">
    <location>
        <begin position="79"/>
        <end position="99"/>
    </location>
</feature>
<proteinExistence type="predicted"/>
<sequence length="271" mass="30146">MTVAKKLDKASGIFFFTGFLLSKLQYIPSPLVSALFRFISLGIYSLAYLTWFLASLLHPDQKEQHYRKWYGFAQIKEQFLFSSLIGFIATILSVAAVFVPPLLPIAALLFFIGNLMWAIGEYHKFKSPPPLDQNFSMARQKSYVSYAATSTAISFVAAIAATLIFFFPPLAIPITIFSVLVCIGLGALAFEFWLNSNFGKVAPTPVTESYQQINESLGPSPSPDSRYSPEPGFFKDLFSSPTNKSSQSYELLVIDRKETPDEHSLSLNSSL</sequence>
<dbReference type="Proteomes" id="UP000255297">
    <property type="component" value="Unassembled WGS sequence"/>
</dbReference>
<feature type="transmembrane region" description="Helical" evidence="2">
    <location>
        <begin position="105"/>
        <end position="122"/>
    </location>
</feature>
<protein>
    <recommendedName>
        <fullName evidence="5">Transmembrane protein</fullName>
    </recommendedName>
</protein>
<accession>A0A378LZC2</accession>
<evidence type="ECO:0000256" key="2">
    <source>
        <dbReference type="SAM" id="Phobius"/>
    </source>
</evidence>
<feature type="transmembrane region" description="Helical" evidence="2">
    <location>
        <begin position="143"/>
        <end position="166"/>
    </location>
</feature>
<keyword evidence="2" id="KW-0472">Membrane</keyword>
<gene>
    <name evidence="3" type="ORF">NCTC11532_01597</name>
</gene>
<feature type="compositionally biased region" description="Polar residues" evidence="1">
    <location>
        <begin position="213"/>
        <end position="225"/>
    </location>
</feature>
<feature type="transmembrane region" description="Helical" evidence="2">
    <location>
        <begin position="172"/>
        <end position="194"/>
    </location>
</feature>
<keyword evidence="2" id="KW-1133">Transmembrane helix</keyword>
<dbReference type="OrthoDB" id="5651454at2"/>
<keyword evidence="4" id="KW-1185">Reference proteome</keyword>
<keyword evidence="2" id="KW-0812">Transmembrane</keyword>
<feature type="transmembrane region" description="Helical" evidence="2">
    <location>
        <begin position="12"/>
        <end position="28"/>
    </location>
</feature>
<evidence type="ECO:0000313" key="4">
    <source>
        <dbReference type="Proteomes" id="UP000255297"/>
    </source>
</evidence>
<feature type="region of interest" description="Disordered" evidence="1">
    <location>
        <begin position="213"/>
        <end position="246"/>
    </location>
</feature>
<name>A0A378LZC2_9GAMM</name>
<dbReference type="RefSeq" id="WP_031565590.1">
    <property type="nucleotide sequence ID" value="NZ_CAAAIS010000003.1"/>
</dbReference>
<evidence type="ECO:0008006" key="5">
    <source>
        <dbReference type="Google" id="ProtNLM"/>
    </source>
</evidence>
<evidence type="ECO:0000256" key="1">
    <source>
        <dbReference type="SAM" id="MobiDB-lite"/>
    </source>
</evidence>
<evidence type="ECO:0000313" key="3">
    <source>
        <dbReference type="EMBL" id="STY29411.1"/>
    </source>
</evidence>
<organism evidence="3 4">
    <name type="scientific">Legionella wadsworthii</name>
    <dbReference type="NCBI Taxonomy" id="28088"/>
    <lineage>
        <taxon>Bacteria</taxon>
        <taxon>Pseudomonadati</taxon>
        <taxon>Pseudomonadota</taxon>
        <taxon>Gammaproteobacteria</taxon>
        <taxon>Legionellales</taxon>
        <taxon>Legionellaceae</taxon>
        <taxon>Legionella</taxon>
    </lineage>
</organism>
<feature type="transmembrane region" description="Helical" evidence="2">
    <location>
        <begin position="34"/>
        <end position="58"/>
    </location>
</feature>
<dbReference type="AlphaFoldDB" id="A0A378LZC2"/>
<dbReference type="EMBL" id="UGPB01000001">
    <property type="protein sequence ID" value="STY29411.1"/>
    <property type="molecule type" value="Genomic_DNA"/>
</dbReference>